<name>A0A7J7UA52_PIPKU</name>
<protein>
    <submittedName>
        <fullName evidence="2">Uncharacterized protein</fullName>
    </submittedName>
</protein>
<evidence type="ECO:0000313" key="2">
    <source>
        <dbReference type="EMBL" id="KAF6309705.1"/>
    </source>
</evidence>
<keyword evidence="3" id="KW-1185">Reference proteome</keyword>
<feature type="region of interest" description="Disordered" evidence="1">
    <location>
        <begin position="84"/>
        <end position="104"/>
    </location>
</feature>
<proteinExistence type="predicted"/>
<evidence type="ECO:0000256" key="1">
    <source>
        <dbReference type="SAM" id="MobiDB-lite"/>
    </source>
</evidence>
<dbReference type="AlphaFoldDB" id="A0A7J7UA52"/>
<dbReference type="EMBL" id="JACAGB010000021">
    <property type="protein sequence ID" value="KAF6309705.1"/>
    <property type="molecule type" value="Genomic_DNA"/>
</dbReference>
<dbReference type="Proteomes" id="UP000558488">
    <property type="component" value="Unassembled WGS sequence"/>
</dbReference>
<accession>A0A7J7UA52</accession>
<organism evidence="2 3">
    <name type="scientific">Pipistrellus kuhlii</name>
    <name type="common">Kuhl's pipistrelle</name>
    <dbReference type="NCBI Taxonomy" id="59472"/>
    <lineage>
        <taxon>Eukaryota</taxon>
        <taxon>Metazoa</taxon>
        <taxon>Chordata</taxon>
        <taxon>Craniata</taxon>
        <taxon>Vertebrata</taxon>
        <taxon>Euteleostomi</taxon>
        <taxon>Mammalia</taxon>
        <taxon>Eutheria</taxon>
        <taxon>Laurasiatheria</taxon>
        <taxon>Chiroptera</taxon>
        <taxon>Yangochiroptera</taxon>
        <taxon>Vespertilionidae</taxon>
        <taxon>Pipistrellus</taxon>
    </lineage>
</organism>
<comment type="caution">
    <text evidence="2">The sequence shown here is derived from an EMBL/GenBank/DDBJ whole genome shotgun (WGS) entry which is preliminary data.</text>
</comment>
<gene>
    <name evidence="2" type="ORF">mPipKuh1_009155</name>
</gene>
<feature type="region of interest" description="Disordered" evidence="1">
    <location>
        <begin position="1"/>
        <end position="38"/>
    </location>
</feature>
<sequence length="176" mass="19222">MSRPPFSLGKRSPAQSWPPGARQQAPWTRSPGPQLPPWCPSWREAEAAVPLHSAQASLLTRRGAVPGPVLGQILVSWLRVGSRAKPRGSDSKETDGSGRHAGKCCSGSREHRLLAQQSWSHPGPHVSPLFLTLRSFVLILWSSCPFTLGSFESCFSSGFLLAAPSVQRMADYLQRR</sequence>
<evidence type="ECO:0000313" key="3">
    <source>
        <dbReference type="Proteomes" id="UP000558488"/>
    </source>
</evidence>
<feature type="compositionally biased region" description="Basic and acidic residues" evidence="1">
    <location>
        <begin position="87"/>
        <end position="98"/>
    </location>
</feature>
<reference evidence="2 3" key="1">
    <citation type="journal article" date="2020" name="Nature">
        <title>Six reference-quality genomes reveal evolution of bat adaptations.</title>
        <authorList>
            <person name="Jebb D."/>
            <person name="Huang Z."/>
            <person name="Pippel M."/>
            <person name="Hughes G.M."/>
            <person name="Lavrichenko K."/>
            <person name="Devanna P."/>
            <person name="Winkler S."/>
            <person name="Jermiin L.S."/>
            <person name="Skirmuntt E.C."/>
            <person name="Katzourakis A."/>
            <person name="Burkitt-Gray L."/>
            <person name="Ray D.A."/>
            <person name="Sullivan K.A.M."/>
            <person name="Roscito J.G."/>
            <person name="Kirilenko B.M."/>
            <person name="Davalos L.M."/>
            <person name="Corthals A.P."/>
            <person name="Power M.L."/>
            <person name="Jones G."/>
            <person name="Ransome R.D."/>
            <person name="Dechmann D.K.N."/>
            <person name="Locatelli A.G."/>
            <person name="Puechmaille S.J."/>
            <person name="Fedrigo O."/>
            <person name="Jarvis E.D."/>
            <person name="Hiller M."/>
            <person name="Vernes S.C."/>
            <person name="Myers E.W."/>
            <person name="Teeling E.C."/>
        </authorList>
    </citation>
    <scope>NUCLEOTIDE SEQUENCE [LARGE SCALE GENOMIC DNA]</scope>
    <source>
        <strain evidence="2">MPipKuh1</strain>
        <tissue evidence="2">Flight muscle</tissue>
    </source>
</reference>